<gene>
    <name evidence="2" type="ORF">NMP03_00340</name>
</gene>
<evidence type="ECO:0000313" key="2">
    <source>
        <dbReference type="EMBL" id="UUL82735.1"/>
    </source>
</evidence>
<dbReference type="Proteomes" id="UP001058533">
    <property type="component" value="Chromosome"/>
</dbReference>
<evidence type="ECO:0000259" key="1">
    <source>
        <dbReference type="Pfam" id="PF01814"/>
    </source>
</evidence>
<keyword evidence="3" id="KW-1185">Reference proteome</keyword>
<dbReference type="EMBL" id="CP101740">
    <property type="protein sequence ID" value="UUL82735.1"/>
    <property type="molecule type" value="Genomic_DNA"/>
</dbReference>
<dbReference type="Gene3D" id="1.20.120.520">
    <property type="entry name" value="nmb1532 protein domain like"/>
    <property type="match status" value="1"/>
</dbReference>
<dbReference type="InterPro" id="IPR012312">
    <property type="entry name" value="Hemerythrin-like"/>
</dbReference>
<reference evidence="2" key="1">
    <citation type="submission" date="2022-07" db="EMBL/GenBank/DDBJ databases">
        <title>Sphingomonas sp. nov., a novel bacterium isolated from the north slope of the Mount Everest.</title>
        <authorList>
            <person name="Cui X."/>
            <person name="Liu Y."/>
        </authorList>
    </citation>
    <scope>NUCLEOTIDE SEQUENCE</scope>
    <source>
        <strain evidence="2">S5-59</strain>
    </source>
</reference>
<protein>
    <submittedName>
        <fullName evidence="2">Hemerythrin domain-containing protein</fullName>
    </submittedName>
</protein>
<organism evidence="2 3">
    <name type="scientific">Sphingomonas qomolangmaensis</name>
    <dbReference type="NCBI Taxonomy" id="2918765"/>
    <lineage>
        <taxon>Bacteria</taxon>
        <taxon>Pseudomonadati</taxon>
        <taxon>Pseudomonadota</taxon>
        <taxon>Alphaproteobacteria</taxon>
        <taxon>Sphingomonadales</taxon>
        <taxon>Sphingomonadaceae</taxon>
        <taxon>Sphingomonas</taxon>
    </lineage>
</organism>
<evidence type="ECO:0000313" key="3">
    <source>
        <dbReference type="Proteomes" id="UP001058533"/>
    </source>
</evidence>
<proteinExistence type="predicted"/>
<name>A0ABY5L705_9SPHN</name>
<sequence>MTADFRGSSWEDCGIAEDNAHLGLAARSSIDDSIAYLLAAHPQAGWRAHANFGQLADFWLHVHGSLRGEGAEVARVVDRFRDRQLDPHAFERAFVPRLNGFLGHLEQHHQIEDAAYFPKFKTIDPRMVAGFDLLEADHALIHELLLNTVDDARALLAALALPGDAGLRAADAYAQGADRFLALMLRHLADEEEIVIPALLEHGERPLL</sequence>
<accession>A0ABY5L705</accession>
<feature type="domain" description="Hemerythrin-like" evidence="1">
    <location>
        <begin position="56"/>
        <end position="199"/>
    </location>
</feature>
<dbReference type="RefSeq" id="WP_256506584.1">
    <property type="nucleotide sequence ID" value="NZ_CP101740.1"/>
</dbReference>
<dbReference type="Pfam" id="PF01814">
    <property type="entry name" value="Hemerythrin"/>
    <property type="match status" value="1"/>
</dbReference>